<dbReference type="InterPro" id="IPR040460">
    <property type="entry name" value="Gasdermin_pore"/>
</dbReference>
<dbReference type="GeneID" id="102206907"/>
<dbReference type="Pfam" id="PF17708">
    <property type="entry name" value="Gasdermin_C"/>
    <property type="match status" value="1"/>
</dbReference>
<keyword evidence="4" id="KW-1134">Transmembrane beta strand</keyword>
<reference evidence="15" key="1">
    <citation type="submission" date="2025-08" db="UniProtKB">
        <authorList>
            <consortium name="RefSeq"/>
        </authorList>
    </citation>
    <scope>IDENTIFICATION</scope>
</reference>
<evidence type="ECO:0000256" key="5">
    <source>
        <dbReference type="ARBA" id="ARBA00022475"/>
    </source>
</evidence>
<evidence type="ECO:0000256" key="7">
    <source>
        <dbReference type="ARBA" id="ARBA00022590"/>
    </source>
</evidence>
<evidence type="ECO:0000256" key="9">
    <source>
        <dbReference type="ARBA" id="ARBA00023136"/>
    </source>
</evidence>
<keyword evidence="7" id="KW-1210">Necrosis</keyword>
<dbReference type="AlphaFoldDB" id="A0A9Y3VR88"/>
<keyword evidence="5" id="KW-1003">Cell membrane</keyword>
<keyword evidence="11" id="KW-0449">Lipoprotein</keyword>
<evidence type="ECO:0000256" key="11">
    <source>
        <dbReference type="ARBA" id="ARBA00023288"/>
    </source>
</evidence>
<feature type="domain" description="Gasdermin PUB" evidence="13">
    <location>
        <begin position="246"/>
        <end position="351"/>
    </location>
</feature>
<dbReference type="PANTHER" id="PTHR15207:SF3">
    <property type="entry name" value="DEAFNESS, AUTOSOMAL DOMINANT 5-RELATED"/>
    <property type="match status" value="1"/>
</dbReference>
<evidence type="ECO:0000256" key="3">
    <source>
        <dbReference type="ARBA" id="ARBA00009279"/>
    </source>
</evidence>
<keyword evidence="10" id="KW-0564">Palmitate</keyword>
<keyword evidence="8" id="KW-0812">Transmembrane</keyword>
<dbReference type="RefSeq" id="XP_005748491.1">
    <property type="nucleotide sequence ID" value="XM_005748434.1"/>
</dbReference>
<dbReference type="GO" id="GO:0005886">
    <property type="term" value="C:plasma membrane"/>
    <property type="evidence" value="ECO:0007669"/>
    <property type="project" value="UniProtKB-SubCell"/>
</dbReference>
<evidence type="ECO:0000256" key="10">
    <source>
        <dbReference type="ARBA" id="ARBA00023139"/>
    </source>
</evidence>
<dbReference type="InterPro" id="IPR042377">
    <property type="entry name" value="GSDME"/>
</dbReference>
<evidence type="ECO:0000313" key="14">
    <source>
        <dbReference type="Proteomes" id="UP000695023"/>
    </source>
</evidence>
<accession>A0A9Y3VR88</accession>
<evidence type="ECO:0000259" key="12">
    <source>
        <dbReference type="Pfam" id="PF04598"/>
    </source>
</evidence>
<proteinExistence type="inferred from homology"/>
<organism evidence="14 15">
    <name type="scientific">Pundamilia nyererei</name>
    <dbReference type="NCBI Taxonomy" id="303518"/>
    <lineage>
        <taxon>Eukaryota</taxon>
        <taxon>Metazoa</taxon>
        <taxon>Chordata</taxon>
        <taxon>Craniata</taxon>
        <taxon>Vertebrata</taxon>
        <taxon>Euteleostomi</taxon>
        <taxon>Actinopterygii</taxon>
        <taxon>Neopterygii</taxon>
        <taxon>Teleostei</taxon>
        <taxon>Neoteleostei</taxon>
        <taxon>Acanthomorphata</taxon>
        <taxon>Ovalentaria</taxon>
        <taxon>Cichlomorphae</taxon>
        <taxon>Cichliformes</taxon>
        <taxon>Cichlidae</taxon>
        <taxon>African cichlids</taxon>
        <taxon>Pseudocrenilabrinae</taxon>
        <taxon>Haplochromini</taxon>
        <taxon>Pundamilia</taxon>
    </lineage>
</organism>
<dbReference type="Proteomes" id="UP000695023">
    <property type="component" value="Unplaced"/>
</dbReference>
<keyword evidence="9" id="KW-0472">Membrane</keyword>
<evidence type="ECO:0000313" key="15">
    <source>
        <dbReference type="RefSeq" id="XP_005748491.1"/>
    </source>
</evidence>
<sequence>MFAAEAKAFVQTLGGTDLISNDNLNCKMDLLTLVKVTEGIFWPVQKYKVIHCSLPELTEEENFSPDYTEEVLVEDFRITTEKSGSGGIGGECSNVGEAYINASTSSVDGLVQPVSMMTKKANVKTVVSRFKGRKIHKDTLDLLGLKEKDKLMFVSQIVYNSSAVKIIRKSTTDGSIFTSYVKMLSVFAKGSSKAETSFTVPAKSIFAYSLVEIKIENEKLKISCEPWTRSLLDWLLCDDVSNPTVKKVKEELEMKEALLQPLADLPESTRCDLLQTLSKLVEDGDNLSLLDKTLDHCSNGVFECESEAVSSFMDLLNVSNISTSEQNAVHMLVSALHTLPDEVPPLLTCCSPDTLRVDGLKDGQATLPESLPVPLQEGGELRWAAEFICLNDQKLKELSDGWDRPELPPEVLLEVLCLAVQGLSLMQPTANP</sequence>
<evidence type="ECO:0000256" key="1">
    <source>
        <dbReference type="ARBA" id="ARBA00004496"/>
    </source>
</evidence>
<dbReference type="GO" id="GO:0005737">
    <property type="term" value="C:cytoplasm"/>
    <property type="evidence" value="ECO:0007669"/>
    <property type="project" value="UniProtKB-SubCell"/>
</dbReference>
<feature type="domain" description="Gasdermin pore forming" evidence="12">
    <location>
        <begin position="1"/>
        <end position="219"/>
    </location>
</feature>
<evidence type="ECO:0000259" key="13">
    <source>
        <dbReference type="Pfam" id="PF17708"/>
    </source>
</evidence>
<dbReference type="GO" id="GO:0012501">
    <property type="term" value="P:programmed cell death"/>
    <property type="evidence" value="ECO:0007669"/>
    <property type="project" value="UniProtKB-KW"/>
</dbReference>
<evidence type="ECO:0000256" key="2">
    <source>
        <dbReference type="ARBA" id="ARBA00004651"/>
    </source>
</evidence>
<evidence type="ECO:0000256" key="4">
    <source>
        <dbReference type="ARBA" id="ARBA00022452"/>
    </source>
</evidence>
<comment type="subcellular location">
    <subcellularLocation>
        <location evidence="2">Cell membrane</location>
        <topology evidence="2">Multi-pass membrane protein</topology>
    </subcellularLocation>
    <subcellularLocation>
        <location evidence="1">Cytoplasm</location>
    </subcellularLocation>
</comment>
<keyword evidence="6" id="KW-0963">Cytoplasm</keyword>
<dbReference type="PANTHER" id="PTHR15207">
    <property type="entry name" value="NONSYNDROMIC HEARING IMPAIRMENT PROTEIN"/>
    <property type="match status" value="1"/>
</dbReference>
<comment type="similarity">
    <text evidence="3">Belongs to the gasdermin family.</text>
</comment>
<dbReference type="InterPro" id="IPR041263">
    <property type="entry name" value="Gasdermin_PUB"/>
</dbReference>
<evidence type="ECO:0000256" key="8">
    <source>
        <dbReference type="ARBA" id="ARBA00022692"/>
    </source>
</evidence>
<gene>
    <name evidence="15" type="primary">LOC102206907</name>
</gene>
<name>A0A9Y3VR88_9CICH</name>
<protein>
    <submittedName>
        <fullName evidence="15">Uncharacterized protein LOC102206907</fullName>
    </submittedName>
</protein>
<keyword evidence="14" id="KW-1185">Reference proteome</keyword>
<evidence type="ECO:0000256" key="6">
    <source>
        <dbReference type="ARBA" id="ARBA00022490"/>
    </source>
</evidence>
<dbReference type="Pfam" id="PF04598">
    <property type="entry name" value="Gasdermin"/>
    <property type="match status" value="1"/>
</dbReference>